<dbReference type="PANTHER" id="PTHR31672">
    <property type="entry name" value="BNACNNG10540D PROTEIN"/>
    <property type="match status" value="1"/>
</dbReference>
<dbReference type="Pfam" id="PF00646">
    <property type="entry name" value="F-box"/>
    <property type="match status" value="1"/>
</dbReference>
<feature type="region of interest" description="Disordered" evidence="1">
    <location>
        <begin position="1"/>
        <end position="31"/>
    </location>
</feature>
<dbReference type="Gene3D" id="1.20.1280.50">
    <property type="match status" value="1"/>
</dbReference>
<dbReference type="SMART" id="SM00256">
    <property type="entry name" value="FBOX"/>
    <property type="match status" value="1"/>
</dbReference>
<reference evidence="3" key="1">
    <citation type="submission" date="2023-10" db="EMBL/GenBank/DDBJ databases">
        <authorList>
            <person name="Domelevo Entfellner J.-B."/>
        </authorList>
    </citation>
    <scope>NUCLEOTIDE SEQUENCE</scope>
</reference>
<dbReference type="PROSITE" id="PS50181">
    <property type="entry name" value="FBOX"/>
    <property type="match status" value="1"/>
</dbReference>
<gene>
    <name evidence="3" type="ORF">AYBTSS11_LOCUS29021</name>
</gene>
<name>A0AA87B762_9FABA</name>
<dbReference type="CDD" id="cd22157">
    <property type="entry name" value="F-box_AtFBW1-like"/>
    <property type="match status" value="1"/>
</dbReference>
<protein>
    <recommendedName>
        <fullName evidence="2">F-box domain-containing protein</fullName>
    </recommendedName>
</protein>
<dbReference type="Pfam" id="PF07734">
    <property type="entry name" value="FBA_1"/>
    <property type="match status" value="1"/>
</dbReference>
<evidence type="ECO:0000259" key="2">
    <source>
        <dbReference type="PROSITE" id="PS50181"/>
    </source>
</evidence>
<evidence type="ECO:0000313" key="4">
    <source>
        <dbReference type="Proteomes" id="UP001189624"/>
    </source>
</evidence>
<keyword evidence="4" id="KW-1185">Reference proteome</keyword>
<dbReference type="EMBL" id="OY731407">
    <property type="protein sequence ID" value="CAJ1976878.1"/>
    <property type="molecule type" value="Genomic_DNA"/>
</dbReference>
<feature type="compositionally biased region" description="Polar residues" evidence="1">
    <location>
        <begin position="1"/>
        <end position="17"/>
    </location>
</feature>
<dbReference type="NCBIfam" id="TIGR01640">
    <property type="entry name" value="F_box_assoc_1"/>
    <property type="match status" value="1"/>
</dbReference>
<dbReference type="InterPro" id="IPR001810">
    <property type="entry name" value="F-box_dom"/>
</dbReference>
<dbReference type="InterPro" id="IPR017451">
    <property type="entry name" value="F-box-assoc_interact_dom"/>
</dbReference>
<organism evidence="3 4">
    <name type="scientific">Sphenostylis stenocarpa</name>
    <dbReference type="NCBI Taxonomy" id="92480"/>
    <lineage>
        <taxon>Eukaryota</taxon>
        <taxon>Viridiplantae</taxon>
        <taxon>Streptophyta</taxon>
        <taxon>Embryophyta</taxon>
        <taxon>Tracheophyta</taxon>
        <taxon>Spermatophyta</taxon>
        <taxon>Magnoliopsida</taxon>
        <taxon>eudicotyledons</taxon>
        <taxon>Gunneridae</taxon>
        <taxon>Pentapetalae</taxon>
        <taxon>rosids</taxon>
        <taxon>fabids</taxon>
        <taxon>Fabales</taxon>
        <taxon>Fabaceae</taxon>
        <taxon>Papilionoideae</taxon>
        <taxon>50 kb inversion clade</taxon>
        <taxon>NPAAA clade</taxon>
        <taxon>indigoferoid/millettioid clade</taxon>
        <taxon>Phaseoleae</taxon>
        <taxon>Sphenostylis</taxon>
    </lineage>
</organism>
<dbReference type="SUPFAM" id="SSF81383">
    <property type="entry name" value="F-box domain"/>
    <property type="match status" value="1"/>
</dbReference>
<dbReference type="AlphaFoldDB" id="A0AA87B762"/>
<dbReference type="InterPro" id="IPR036047">
    <property type="entry name" value="F-box-like_dom_sf"/>
</dbReference>
<sequence>MNVTSSRRQSQKMCSQSRKTRAKRQKVVTPLPPLPDDMMMEILFRVPVRTLGQLKCVCKTWKTLISDPQFAKDHFRASTAYPNMAHQLLVSPINDRSKMVSYSVKSLFQKPSSPAKGHSFEIKKSCRILGSCNGLVCLYDVFQSHVTFWNPAIRSVSKTLPIGGNGFTCYGFGYDHVKHKFKLLIVFPSPLPVTKLFTLGATSICTMIENFPCHATRRAGKFLKGTLNWIARRGEDEKSGERLILSFDLVTEAYGEVLLPNRDYDEICNPSLDVLRGCLCVCFTDYKKGNWSVWLMKDYGVQLSWTMLSIISHVTFGMRKWMHTFEPLCISENGVLLVKTPTSKLALYNLVDDRIVNLKVRGRLGFDHTHIYHESLVSPQF</sequence>
<dbReference type="PANTHER" id="PTHR31672:SF13">
    <property type="entry name" value="F-BOX PROTEIN CPR30-LIKE"/>
    <property type="match status" value="1"/>
</dbReference>
<accession>A0AA87B762</accession>
<dbReference type="InterPro" id="IPR006527">
    <property type="entry name" value="F-box-assoc_dom_typ1"/>
</dbReference>
<evidence type="ECO:0000256" key="1">
    <source>
        <dbReference type="SAM" id="MobiDB-lite"/>
    </source>
</evidence>
<dbReference type="Proteomes" id="UP001189624">
    <property type="component" value="Chromosome 10"/>
</dbReference>
<proteinExistence type="predicted"/>
<evidence type="ECO:0000313" key="3">
    <source>
        <dbReference type="EMBL" id="CAJ1976878.1"/>
    </source>
</evidence>
<feature type="domain" description="F-box" evidence="2">
    <location>
        <begin position="28"/>
        <end position="78"/>
    </location>
</feature>
<dbReference type="Gramene" id="rna-AYBTSS11_LOCUS29021">
    <property type="protein sequence ID" value="CAJ1976878.1"/>
    <property type="gene ID" value="gene-AYBTSS11_LOCUS29021"/>
</dbReference>
<dbReference type="InterPro" id="IPR050796">
    <property type="entry name" value="SCF_F-box_component"/>
</dbReference>